<dbReference type="InterPro" id="IPR052913">
    <property type="entry name" value="Glycopeptide_resist_protein"/>
</dbReference>
<feature type="domain" description="YoaR-like putative peptidoglycan binding" evidence="2">
    <location>
        <begin position="95"/>
        <end position="202"/>
    </location>
</feature>
<sequence>MWYKPYNEHVRNLLKRKIKGYAIKLYKPAFYVLASILLVSTGYHLYFANKIVPGVTLAGVKIGGLSYEKAFEKVVYQESQTEKELNLWAQNGKNYQIQAVDIELKYNWEAGLTRAFEVGRTGNIFVNTKDKIAGLIKPLKLNAKYSYNKDLLGGKVAEIRSEVNIPSVSAKMALNADGKLEIVPEVYGKSLDETTMYSAIRAGFDGLDFSQKLLEVEDSNPQFTKTNLDKVLNESQKLVAREITLKSGDKAYKLEPADLLKLLGFTPKGGKAEVNIDKVELEKVAQTIALELNKLPLGQVVSVRDGRVQEFKIIQNGLEIDQEKFVSDFKKLFFNTDGKLSMEIPLKRIKTSKNGAEYGIFSLLGTGISKFTGSAQPRITNLTLAAQRTNGVLVPPGKEYSFNQAVGEISGRTGYATAYIIAQGHTVLGEGGGVCQTSTTLFRAILNAGLPITSRHPHAYRVAYYEIESKVGFDASVYQPSLDLKFLNDTPGYLLIQSSADLATNSLEFKIYGTPDGRKVEISEPTLYNVNAPLAPLYQDDPTLPKGVIKQVDFFAMGGTAEFTRKVTKGDKVLFEDSFKSVYQPWRAIYLVGTK</sequence>
<dbReference type="InterPro" id="IPR007391">
    <property type="entry name" value="Vancomycin_resist_VanW"/>
</dbReference>
<name>A0A2H0XBJ7_UNCKA</name>
<comment type="caution">
    <text evidence="3">The sequence shown here is derived from an EMBL/GenBank/DDBJ whole genome shotgun (WGS) entry which is preliminary data.</text>
</comment>
<dbReference type="EMBL" id="PEYU01000058">
    <property type="protein sequence ID" value="PIS22317.1"/>
    <property type="molecule type" value="Genomic_DNA"/>
</dbReference>
<feature type="transmembrane region" description="Helical" evidence="1">
    <location>
        <begin position="25"/>
        <end position="46"/>
    </location>
</feature>
<dbReference type="Proteomes" id="UP000231252">
    <property type="component" value="Unassembled WGS sequence"/>
</dbReference>
<gene>
    <name evidence="3" type="ORF">COT50_02535</name>
</gene>
<dbReference type="PANTHER" id="PTHR35788">
    <property type="entry name" value="EXPORTED PROTEIN-RELATED"/>
    <property type="match status" value="1"/>
</dbReference>
<reference evidence="4" key="1">
    <citation type="submission" date="2017-09" db="EMBL/GenBank/DDBJ databases">
        <title>Depth-based differentiation of microbial function through sediment-hosted aquifers and enrichment of novel symbionts in the deep terrestrial subsurface.</title>
        <authorList>
            <person name="Probst A.J."/>
            <person name="Ladd B."/>
            <person name="Jarett J.K."/>
            <person name="Geller-Mcgrath D.E."/>
            <person name="Sieber C.M.K."/>
            <person name="Emerson J.B."/>
            <person name="Anantharaman K."/>
            <person name="Thomas B.C."/>
            <person name="Malmstrom R."/>
            <person name="Stieglmeier M."/>
            <person name="Klingl A."/>
            <person name="Woyke T."/>
            <person name="Ryan C.M."/>
            <person name="Banfield J.F."/>
        </authorList>
    </citation>
    <scope>NUCLEOTIDE SEQUENCE [LARGE SCALE GENOMIC DNA]</scope>
</reference>
<keyword evidence="1" id="KW-1133">Transmembrane helix</keyword>
<keyword evidence="1" id="KW-0472">Membrane</keyword>
<dbReference type="InterPro" id="IPR022029">
    <property type="entry name" value="YoaR-like_PG-bd"/>
</dbReference>
<protein>
    <recommendedName>
        <fullName evidence="2">YoaR-like putative peptidoglycan binding domain-containing protein</fullName>
    </recommendedName>
</protein>
<keyword evidence="1" id="KW-0812">Transmembrane</keyword>
<proteinExistence type="predicted"/>
<evidence type="ECO:0000313" key="4">
    <source>
        <dbReference type="Proteomes" id="UP000231252"/>
    </source>
</evidence>
<accession>A0A2H0XBJ7</accession>
<evidence type="ECO:0000259" key="2">
    <source>
        <dbReference type="Pfam" id="PF12229"/>
    </source>
</evidence>
<dbReference type="AlphaFoldDB" id="A0A2H0XBJ7"/>
<evidence type="ECO:0000256" key="1">
    <source>
        <dbReference type="SAM" id="Phobius"/>
    </source>
</evidence>
<evidence type="ECO:0000313" key="3">
    <source>
        <dbReference type="EMBL" id="PIS22317.1"/>
    </source>
</evidence>
<organism evidence="3 4">
    <name type="scientific">candidate division WWE3 bacterium CG08_land_8_20_14_0_20_41_10</name>
    <dbReference type="NCBI Taxonomy" id="1975085"/>
    <lineage>
        <taxon>Bacteria</taxon>
        <taxon>Katanobacteria</taxon>
    </lineage>
</organism>
<dbReference type="Pfam" id="PF04294">
    <property type="entry name" value="VanW"/>
    <property type="match status" value="1"/>
</dbReference>
<dbReference type="Pfam" id="PF12229">
    <property type="entry name" value="PG_binding_4"/>
    <property type="match status" value="1"/>
</dbReference>
<dbReference type="PANTHER" id="PTHR35788:SF1">
    <property type="entry name" value="EXPORTED PROTEIN"/>
    <property type="match status" value="1"/>
</dbReference>